<evidence type="ECO:0000259" key="2">
    <source>
        <dbReference type="PROSITE" id="PS51977"/>
    </source>
</evidence>
<reference evidence="3 4" key="1">
    <citation type="submission" date="2018-11" db="EMBL/GenBank/DDBJ databases">
        <title>Genomes From Bacteria Associated with the Canine Oral Cavity: a Test Case for Automated Genome-Based Taxonomic Assignment.</title>
        <authorList>
            <person name="Coil D.A."/>
            <person name="Jospin G."/>
            <person name="Darling A.E."/>
            <person name="Wallis C."/>
            <person name="Davis I.J."/>
            <person name="Harris S."/>
            <person name="Eisen J.A."/>
            <person name="Holcombe L.J."/>
            <person name="O'Flynn C."/>
        </authorList>
    </citation>
    <scope>NUCLEOTIDE SEQUENCE [LARGE SCALE GENOMIC DNA]</scope>
    <source>
        <strain evidence="3 4">OH2822_COT-296</strain>
    </source>
</reference>
<sequence>MQRRLSLTEGSSDKFWYIDVAGTAVTVRYGRRGSAGTTKTKEYDTAEKALAEAEKQVASKVKKGYTDEEGASTQALTPVTPTEPTPKTAPAPVAEPVVVEPVVVSDAAADDLGLRVTPFELAYDLSREVVVE</sequence>
<dbReference type="InterPro" id="IPR008893">
    <property type="entry name" value="WGR_domain"/>
</dbReference>
<proteinExistence type="predicted"/>
<feature type="non-terminal residue" evidence="3">
    <location>
        <position position="132"/>
    </location>
</feature>
<feature type="region of interest" description="Disordered" evidence="1">
    <location>
        <begin position="61"/>
        <end position="93"/>
    </location>
</feature>
<dbReference type="SUPFAM" id="SSF142921">
    <property type="entry name" value="WGR domain-like"/>
    <property type="match status" value="1"/>
</dbReference>
<evidence type="ECO:0000256" key="1">
    <source>
        <dbReference type="SAM" id="MobiDB-lite"/>
    </source>
</evidence>
<dbReference type="InterPro" id="IPR049809">
    <property type="entry name" value="YehF/YfeS-like_WGR"/>
</dbReference>
<organism evidence="3 4">
    <name type="scientific">Arachnia propionica</name>
    <dbReference type="NCBI Taxonomy" id="1750"/>
    <lineage>
        <taxon>Bacteria</taxon>
        <taxon>Bacillati</taxon>
        <taxon>Actinomycetota</taxon>
        <taxon>Actinomycetes</taxon>
        <taxon>Propionibacteriales</taxon>
        <taxon>Propionibacteriaceae</taxon>
        <taxon>Arachnia</taxon>
    </lineage>
</organism>
<dbReference type="PROSITE" id="PS51977">
    <property type="entry name" value="WGR"/>
    <property type="match status" value="1"/>
</dbReference>
<comment type="caution">
    <text evidence="3">The sequence shown here is derived from an EMBL/GenBank/DDBJ whole genome shotgun (WGS) entry which is preliminary data.</text>
</comment>
<dbReference type="EMBL" id="RQYT01000012">
    <property type="protein sequence ID" value="RRD49739.1"/>
    <property type="molecule type" value="Genomic_DNA"/>
</dbReference>
<evidence type="ECO:0000313" key="4">
    <source>
        <dbReference type="Proteomes" id="UP000280935"/>
    </source>
</evidence>
<dbReference type="OrthoDB" id="3310862at2"/>
<dbReference type="AlphaFoldDB" id="A0A3P1WSZ3"/>
<evidence type="ECO:0000313" key="3">
    <source>
        <dbReference type="EMBL" id="RRD49739.1"/>
    </source>
</evidence>
<name>A0A3P1WSZ3_9ACTN</name>
<dbReference type="Proteomes" id="UP000280935">
    <property type="component" value="Unassembled WGS sequence"/>
</dbReference>
<protein>
    <submittedName>
        <fullName evidence="3">WGR domain-containing protein</fullName>
    </submittedName>
</protein>
<dbReference type="SMART" id="SM00773">
    <property type="entry name" value="WGR"/>
    <property type="match status" value="1"/>
</dbReference>
<feature type="domain" description="WGR" evidence="2">
    <location>
        <begin position="1"/>
        <end position="78"/>
    </location>
</feature>
<dbReference type="PANTHER" id="PTHR30634">
    <property type="entry name" value="OUTER MEMBRANE LOLAB LIPOPROTEIN INSERTION APPARATUS"/>
    <property type="match status" value="1"/>
</dbReference>
<dbReference type="InterPro" id="IPR036930">
    <property type="entry name" value="WGR_dom_sf"/>
</dbReference>
<dbReference type="Pfam" id="PF05406">
    <property type="entry name" value="WGR"/>
    <property type="match status" value="1"/>
</dbReference>
<dbReference type="InterPro" id="IPR050458">
    <property type="entry name" value="LolB"/>
</dbReference>
<dbReference type="CDD" id="cd07996">
    <property type="entry name" value="WGR_MMR_like"/>
    <property type="match status" value="1"/>
</dbReference>
<dbReference type="RefSeq" id="WP_125227741.1">
    <property type="nucleotide sequence ID" value="NZ_RQYT01000012.1"/>
</dbReference>
<dbReference type="Gene3D" id="2.20.140.10">
    <property type="entry name" value="WGR domain"/>
    <property type="match status" value="1"/>
</dbReference>
<accession>A0A3P1WSZ3</accession>
<gene>
    <name evidence="3" type="ORF">EII35_06945</name>
</gene>
<dbReference type="PANTHER" id="PTHR30634:SF13">
    <property type="entry name" value="PROTEIN YEHF"/>
    <property type="match status" value="1"/>
</dbReference>